<dbReference type="Pfam" id="PF12838">
    <property type="entry name" value="Fer4_7"/>
    <property type="match status" value="1"/>
</dbReference>
<dbReference type="GO" id="GO:0051539">
    <property type="term" value="F:4 iron, 4 sulfur cluster binding"/>
    <property type="evidence" value="ECO:0007669"/>
    <property type="project" value="UniProtKB-KW"/>
</dbReference>
<evidence type="ECO:0000256" key="3">
    <source>
        <dbReference type="ARBA" id="ARBA00023004"/>
    </source>
</evidence>
<dbReference type="AlphaFoldDB" id="A0A5J4RBK4"/>
<keyword evidence="1" id="KW-0004">4Fe-4S</keyword>
<dbReference type="PROSITE" id="PS00198">
    <property type="entry name" value="4FE4S_FER_1"/>
    <property type="match status" value="1"/>
</dbReference>
<name>A0A5J4RBK4_9ZZZZ</name>
<gene>
    <name evidence="6" type="ORF">EZS27_020452</name>
</gene>
<dbReference type="InterPro" id="IPR017900">
    <property type="entry name" value="4Fe4S_Fe_S_CS"/>
</dbReference>
<dbReference type="EMBL" id="SNRY01001443">
    <property type="protein sequence ID" value="KAA6330895.1"/>
    <property type="molecule type" value="Genomic_DNA"/>
</dbReference>
<organism evidence="6">
    <name type="scientific">termite gut metagenome</name>
    <dbReference type="NCBI Taxonomy" id="433724"/>
    <lineage>
        <taxon>unclassified sequences</taxon>
        <taxon>metagenomes</taxon>
        <taxon>organismal metagenomes</taxon>
    </lineage>
</organism>
<dbReference type="Gene3D" id="3.30.70.20">
    <property type="match status" value="1"/>
</dbReference>
<proteinExistence type="predicted"/>
<evidence type="ECO:0000256" key="4">
    <source>
        <dbReference type="ARBA" id="ARBA00023014"/>
    </source>
</evidence>
<dbReference type="PROSITE" id="PS51379">
    <property type="entry name" value="4FE4S_FER_2"/>
    <property type="match status" value="2"/>
</dbReference>
<protein>
    <submittedName>
        <fullName evidence="6">Electron transport complex subunit RsxB</fullName>
    </submittedName>
</protein>
<dbReference type="PANTHER" id="PTHR24960:SF79">
    <property type="entry name" value="PHOTOSYSTEM I IRON-SULFUR CENTER"/>
    <property type="match status" value="1"/>
</dbReference>
<dbReference type="PANTHER" id="PTHR24960">
    <property type="entry name" value="PHOTOSYSTEM I IRON-SULFUR CENTER-RELATED"/>
    <property type="match status" value="1"/>
</dbReference>
<feature type="domain" description="4Fe-4S ferredoxin-type" evidence="5">
    <location>
        <begin position="43"/>
        <end position="72"/>
    </location>
</feature>
<evidence type="ECO:0000313" key="6">
    <source>
        <dbReference type="EMBL" id="KAA6330895.1"/>
    </source>
</evidence>
<feature type="domain" description="4Fe-4S ferredoxin-type" evidence="5">
    <location>
        <begin position="11"/>
        <end position="40"/>
    </location>
</feature>
<reference evidence="6" key="1">
    <citation type="submission" date="2019-03" db="EMBL/GenBank/DDBJ databases">
        <title>Single cell metagenomics reveals metabolic interactions within the superorganism composed of flagellate Streblomastix strix and complex community of Bacteroidetes bacteria on its surface.</title>
        <authorList>
            <person name="Treitli S.C."/>
            <person name="Kolisko M."/>
            <person name="Husnik F."/>
            <person name="Keeling P."/>
            <person name="Hampl V."/>
        </authorList>
    </citation>
    <scope>NUCLEOTIDE SEQUENCE</scope>
    <source>
        <strain evidence="6">STM</strain>
    </source>
</reference>
<dbReference type="SUPFAM" id="SSF54862">
    <property type="entry name" value="4Fe-4S ferredoxins"/>
    <property type="match status" value="1"/>
</dbReference>
<keyword evidence="4" id="KW-0411">Iron-sulfur</keyword>
<accession>A0A5J4RBK4</accession>
<dbReference type="GO" id="GO:0046872">
    <property type="term" value="F:metal ion binding"/>
    <property type="evidence" value="ECO:0007669"/>
    <property type="project" value="UniProtKB-KW"/>
</dbReference>
<sequence length="140" mass="16037">MFENFRKREKGLLTINIKRCTGCGRCYIACHHRAINFDKQGQYAVLSNPGQCSECGKCIRTCPNGAISVINNINSSYEKSLNCSECIIFGNDCKEIYNLFDRLSIPKQEQFVLLKTARDKSNYTEFKRILNYVCKTIKAI</sequence>
<comment type="caution">
    <text evidence="6">The sequence shown here is derived from an EMBL/GenBank/DDBJ whole genome shotgun (WGS) entry which is preliminary data.</text>
</comment>
<keyword evidence="3" id="KW-0408">Iron</keyword>
<keyword evidence="2" id="KW-0479">Metal-binding</keyword>
<evidence type="ECO:0000256" key="2">
    <source>
        <dbReference type="ARBA" id="ARBA00022723"/>
    </source>
</evidence>
<evidence type="ECO:0000256" key="1">
    <source>
        <dbReference type="ARBA" id="ARBA00022485"/>
    </source>
</evidence>
<dbReference type="InterPro" id="IPR017896">
    <property type="entry name" value="4Fe4S_Fe-S-bd"/>
</dbReference>
<evidence type="ECO:0000259" key="5">
    <source>
        <dbReference type="PROSITE" id="PS51379"/>
    </source>
</evidence>
<dbReference type="InterPro" id="IPR050157">
    <property type="entry name" value="PSI_iron-sulfur_center"/>
</dbReference>